<accession>A0A815CSI3</accession>
<feature type="coiled-coil region" evidence="1">
    <location>
        <begin position="154"/>
        <end position="199"/>
    </location>
</feature>
<feature type="non-terminal residue" evidence="2">
    <location>
        <position position="655"/>
    </location>
</feature>
<protein>
    <submittedName>
        <fullName evidence="2">Uncharacterized protein</fullName>
    </submittedName>
</protein>
<organism evidence="2 3">
    <name type="scientific">Rotaria sordida</name>
    <dbReference type="NCBI Taxonomy" id="392033"/>
    <lineage>
        <taxon>Eukaryota</taxon>
        <taxon>Metazoa</taxon>
        <taxon>Spiralia</taxon>
        <taxon>Gnathifera</taxon>
        <taxon>Rotifera</taxon>
        <taxon>Eurotatoria</taxon>
        <taxon>Bdelloidea</taxon>
        <taxon>Philodinida</taxon>
        <taxon>Philodinidae</taxon>
        <taxon>Rotaria</taxon>
    </lineage>
</organism>
<evidence type="ECO:0000256" key="1">
    <source>
        <dbReference type="SAM" id="Coils"/>
    </source>
</evidence>
<dbReference type="Proteomes" id="UP000663882">
    <property type="component" value="Unassembled WGS sequence"/>
</dbReference>
<name>A0A815CSI3_9BILA</name>
<dbReference type="AlphaFoldDB" id="A0A815CSI3"/>
<reference evidence="2" key="1">
    <citation type="submission" date="2021-02" db="EMBL/GenBank/DDBJ databases">
        <authorList>
            <person name="Nowell W R."/>
        </authorList>
    </citation>
    <scope>NUCLEOTIDE SEQUENCE</scope>
</reference>
<proteinExistence type="predicted"/>
<evidence type="ECO:0000313" key="3">
    <source>
        <dbReference type="Proteomes" id="UP000663882"/>
    </source>
</evidence>
<keyword evidence="1" id="KW-0175">Coiled coil</keyword>
<gene>
    <name evidence="2" type="ORF">RFH988_LOCUS29056</name>
</gene>
<dbReference type="EMBL" id="CAJNOO010002667">
    <property type="protein sequence ID" value="CAF1287979.1"/>
    <property type="molecule type" value="Genomic_DNA"/>
</dbReference>
<evidence type="ECO:0000313" key="2">
    <source>
        <dbReference type="EMBL" id="CAF1287979.1"/>
    </source>
</evidence>
<sequence>MGIALARIEIWVQSCLEQWINRSLLSKNGYKCFENLQSFYEDYQRAALDFYYSNNQSTDSIGYSRFILTSLTIIRLMHIKLCEDTRFERLKVHAIQIPHLLDLFEYLVLPNRDDMIRARDLYDYFLEFNEKPYPDLLSNIDSQNAFGVHFAEQSIEINENLQKIQEQVEQDRKDKIEEINNAKEKYEELMKKVNDLKCECESNIYYPYRKCDRCTIIKEADNIKVNIYECPIPSERRSALAVMFELQMPNEIRCYRDILWQLVNRPKPNPSNSMDEWLSIRPHQSKLRQYFKGSNNCKVKLVSKTKSITESHYSIARHVISTPLEEYFYENGLQVQISPTKINEFQDEYRTLTPELTDSNYKDLQFSIDNTEFAQNRVIAELSKCSLKLKSAEFVEFGSFRSGHRLQWWNLLSILELDSLSMDEESVVILITHALLQYGPLTKDRKSLICSWCPESHQQLLEDHFVDELIMRLDRHLKDCECNWQNELMLVIITVIVMRVFTICNSTRKDQMTNLVLKCRKTGEKWIQLISKSIQNPSLPDFDKINALRDKIVIIGITYLLTYSIYTDSSNSLVLSNQDVISLLTIATTIHDNNILNKKTVHMSVFMRNLMRYSERVLLSIHPIISKLLQENSYEILNEFCSIHWAVVRTKGVMD</sequence>
<dbReference type="OrthoDB" id="9991011at2759"/>
<comment type="caution">
    <text evidence="2">The sequence shown here is derived from an EMBL/GenBank/DDBJ whole genome shotgun (WGS) entry which is preliminary data.</text>
</comment>